<dbReference type="OrthoDB" id="445107at2759"/>
<dbReference type="InterPro" id="IPR051728">
    <property type="entry name" value="RING-FYVE_E3_ubiquitin-ligase"/>
</dbReference>
<keyword evidence="1" id="KW-0863">Zinc-finger</keyword>
<dbReference type="SMART" id="SM00184">
    <property type="entry name" value="RING"/>
    <property type="match status" value="1"/>
</dbReference>
<dbReference type="AlphaFoldDB" id="C5LML1"/>
<dbReference type="RefSeq" id="XP_002769310.1">
    <property type="nucleotide sequence ID" value="XM_002769264.1"/>
</dbReference>
<feature type="region of interest" description="Disordered" evidence="2">
    <location>
        <begin position="1"/>
        <end position="24"/>
    </location>
</feature>
<evidence type="ECO:0000256" key="2">
    <source>
        <dbReference type="SAM" id="MobiDB-lite"/>
    </source>
</evidence>
<evidence type="ECO:0000313" key="5">
    <source>
        <dbReference type="Proteomes" id="UP000007800"/>
    </source>
</evidence>
<dbReference type="EMBL" id="GG683568">
    <property type="protein sequence ID" value="EER02028.1"/>
    <property type="molecule type" value="Genomic_DNA"/>
</dbReference>
<evidence type="ECO:0000313" key="4">
    <source>
        <dbReference type="EMBL" id="EER02028.1"/>
    </source>
</evidence>
<dbReference type="SUPFAM" id="SSF57850">
    <property type="entry name" value="RING/U-box"/>
    <property type="match status" value="1"/>
</dbReference>
<dbReference type="Pfam" id="PF13920">
    <property type="entry name" value="zf-C3HC4_3"/>
    <property type="match status" value="1"/>
</dbReference>
<dbReference type="GeneID" id="9054737"/>
<keyword evidence="5" id="KW-1185">Reference proteome</keyword>
<protein>
    <recommendedName>
        <fullName evidence="3">RING-type domain-containing protein</fullName>
    </recommendedName>
</protein>
<sequence>MPFQYGQGIEGFVEDPERDGGVPSISPAEIFHARLEMLSLQRESRMAPSVPSAPRESHIRCLDSILRDFALTGGNAVDGVKSGDENLGKSYGNSAQVEDEDACKVCYERPIDTVLVPCGHFVVCSACVLRLDGTDKQCPICRTTYQLAQKIFK</sequence>
<dbReference type="Proteomes" id="UP000007800">
    <property type="component" value="Unassembled WGS sequence"/>
</dbReference>
<dbReference type="InterPro" id="IPR013083">
    <property type="entry name" value="Znf_RING/FYVE/PHD"/>
</dbReference>
<accession>C5LML1</accession>
<dbReference type="PANTHER" id="PTHR14879">
    <property type="entry name" value="CASPASE REGULATOR, RING FINGER DOMAIN-CONTAINING"/>
    <property type="match status" value="1"/>
</dbReference>
<feature type="domain" description="RING-type" evidence="3">
    <location>
        <begin position="103"/>
        <end position="142"/>
    </location>
</feature>
<dbReference type="InParanoid" id="C5LML1"/>
<proteinExistence type="predicted"/>
<organism evidence="5">
    <name type="scientific">Perkinsus marinus (strain ATCC 50983 / TXsc)</name>
    <dbReference type="NCBI Taxonomy" id="423536"/>
    <lineage>
        <taxon>Eukaryota</taxon>
        <taxon>Sar</taxon>
        <taxon>Alveolata</taxon>
        <taxon>Perkinsozoa</taxon>
        <taxon>Perkinsea</taxon>
        <taxon>Perkinsida</taxon>
        <taxon>Perkinsidae</taxon>
        <taxon>Perkinsus</taxon>
    </lineage>
</organism>
<dbReference type="PANTHER" id="PTHR14879:SF5">
    <property type="entry name" value="RING-TYPE DOMAIN-CONTAINING PROTEIN"/>
    <property type="match status" value="1"/>
</dbReference>
<name>C5LML1_PERM5</name>
<evidence type="ECO:0000259" key="3">
    <source>
        <dbReference type="PROSITE" id="PS50089"/>
    </source>
</evidence>
<keyword evidence="1" id="KW-0862">Zinc</keyword>
<dbReference type="PROSITE" id="PS50089">
    <property type="entry name" value="ZF_RING_2"/>
    <property type="match status" value="1"/>
</dbReference>
<dbReference type="InterPro" id="IPR001841">
    <property type="entry name" value="Znf_RING"/>
</dbReference>
<evidence type="ECO:0000256" key="1">
    <source>
        <dbReference type="PROSITE-ProRule" id="PRU00175"/>
    </source>
</evidence>
<dbReference type="GO" id="GO:0008270">
    <property type="term" value="F:zinc ion binding"/>
    <property type="evidence" value="ECO:0007669"/>
    <property type="project" value="UniProtKB-KW"/>
</dbReference>
<gene>
    <name evidence="4" type="ORF">Pmar_PMAR024347</name>
</gene>
<reference evidence="4 5" key="1">
    <citation type="submission" date="2008-07" db="EMBL/GenBank/DDBJ databases">
        <authorList>
            <person name="El-Sayed N."/>
            <person name="Caler E."/>
            <person name="Inman J."/>
            <person name="Amedeo P."/>
            <person name="Hass B."/>
            <person name="Wortman J."/>
        </authorList>
    </citation>
    <scope>NUCLEOTIDE SEQUENCE [LARGE SCALE GENOMIC DNA]</scope>
    <source>
        <strain evidence="5">ATCC 50983 / TXsc</strain>
    </source>
</reference>
<dbReference type="Gene3D" id="3.30.40.10">
    <property type="entry name" value="Zinc/RING finger domain, C3HC4 (zinc finger)"/>
    <property type="match status" value="1"/>
</dbReference>
<keyword evidence="1" id="KW-0479">Metal-binding</keyword>